<reference evidence="1" key="1">
    <citation type="submission" date="2020-08" db="EMBL/GenBank/DDBJ databases">
        <title>Multicomponent nature underlies the extraordinary mechanical properties of spider dragline silk.</title>
        <authorList>
            <person name="Kono N."/>
            <person name="Nakamura H."/>
            <person name="Mori M."/>
            <person name="Yoshida Y."/>
            <person name="Ohtoshi R."/>
            <person name="Malay A.D."/>
            <person name="Moran D.A.P."/>
            <person name="Tomita M."/>
            <person name="Numata K."/>
            <person name="Arakawa K."/>
        </authorList>
    </citation>
    <scope>NUCLEOTIDE SEQUENCE</scope>
</reference>
<protein>
    <submittedName>
        <fullName evidence="1">Uncharacterized protein</fullName>
    </submittedName>
</protein>
<organism evidence="1 2">
    <name type="scientific">Nephila pilipes</name>
    <name type="common">Giant wood spider</name>
    <name type="synonym">Nephila maculata</name>
    <dbReference type="NCBI Taxonomy" id="299642"/>
    <lineage>
        <taxon>Eukaryota</taxon>
        <taxon>Metazoa</taxon>
        <taxon>Ecdysozoa</taxon>
        <taxon>Arthropoda</taxon>
        <taxon>Chelicerata</taxon>
        <taxon>Arachnida</taxon>
        <taxon>Araneae</taxon>
        <taxon>Araneomorphae</taxon>
        <taxon>Entelegynae</taxon>
        <taxon>Araneoidea</taxon>
        <taxon>Nephilidae</taxon>
        <taxon>Nephila</taxon>
    </lineage>
</organism>
<comment type="caution">
    <text evidence="1">The sequence shown here is derived from an EMBL/GenBank/DDBJ whole genome shotgun (WGS) entry which is preliminary data.</text>
</comment>
<name>A0A8X6QNZ0_NEPPI</name>
<dbReference type="Proteomes" id="UP000887013">
    <property type="component" value="Unassembled WGS sequence"/>
</dbReference>
<keyword evidence="2" id="KW-1185">Reference proteome</keyword>
<feature type="non-terminal residue" evidence="1">
    <location>
        <position position="24"/>
    </location>
</feature>
<gene>
    <name evidence="1" type="ORF">NPIL_135441</name>
</gene>
<proteinExistence type="predicted"/>
<evidence type="ECO:0000313" key="1">
    <source>
        <dbReference type="EMBL" id="GFU29194.1"/>
    </source>
</evidence>
<dbReference type="AlphaFoldDB" id="A0A8X6QNZ0"/>
<evidence type="ECO:0000313" key="2">
    <source>
        <dbReference type="Proteomes" id="UP000887013"/>
    </source>
</evidence>
<accession>A0A8X6QNZ0</accession>
<sequence>SVKRYLDDYSVLLSFVASYEYWSY</sequence>
<dbReference type="EMBL" id="BMAW01129166">
    <property type="protein sequence ID" value="GFU29194.1"/>
    <property type="molecule type" value="Genomic_DNA"/>
</dbReference>